<organism evidence="1 2">
    <name type="scientific">Sulfobacillus harzensis</name>
    <dbReference type="NCBI Taxonomy" id="2729629"/>
    <lineage>
        <taxon>Bacteria</taxon>
        <taxon>Bacillati</taxon>
        <taxon>Bacillota</taxon>
        <taxon>Clostridia</taxon>
        <taxon>Eubacteriales</taxon>
        <taxon>Clostridiales Family XVII. Incertae Sedis</taxon>
        <taxon>Sulfobacillus</taxon>
    </lineage>
</organism>
<sequence length="92" mass="10086">MSGRKRRQHIAIWLMLGVTILAGATTREGGRASALRRFLAVDNASGRSVFTVVTDASTTLPRPELLTAGHQVRVYGVKSGRTIRARRIEIID</sequence>
<accession>A0A7Y0Q2B9</accession>
<dbReference type="AlphaFoldDB" id="A0A7Y0Q2B9"/>
<dbReference type="RefSeq" id="WP_169098491.1">
    <property type="nucleotide sequence ID" value="NZ_JABBVZ010000020.1"/>
</dbReference>
<name>A0A7Y0Q2B9_9FIRM</name>
<keyword evidence="2" id="KW-1185">Reference proteome</keyword>
<dbReference type="Proteomes" id="UP000533476">
    <property type="component" value="Unassembled WGS sequence"/>
</dbReference>
<reference evidence="1 2" key="1">
    <citation type="submission" date="2020-04" db="EMBL/GenBank/DDBJ databases">
        <authorList>
            <person name="Zhang R."/>
            <person name="Schippers A."/>
        </authorList>
    </citation>
    <scope>NUCLEOTIDE SEQUENCE [LARGE SCALE GENOMIC DNA]</scope>
    <source>
        <strain evidence="1 2">DSM 109850</strain>
    </source>
</reference>
<evidence type="ECO:0008006" key="3">
    <source>
        <dbReference type="Google" id="ProtNLM"/>
    </source>
</evidence>
<comment type="caution">
    <text evidence="1">The sequence shown here is derived from an EMBL/GenBank/DDBJ whole genome shotgun (WGS) entry which is preliminary data.</text>
</comment>
<evidence type="ECO:0000313" key="2">
    <source>
        <dbReference type="Proteomes" id="UP000533476"/>
    </source>
</evidence>
<protein>
    <recommendedName>
        <fullName evidence="3">DUF5666 domain-containing protein</fullName>
    </recommendedName>
</protein>
<dbReference type="EMBL" id="JABBVZ010000020">
    <property type="protein sequence ID" value="NMP22307.1"/>
    <property type="molecule type" value="Genomic_DNA"/>
</dbReference>
<gene>
    <name evidence="1" type="ORF">HIJ39_08070</name>
</gene>
<evidence type="ECO:0000313" key="1">
    <source>
        <dbReference type="EMBL" id="NMP22307.1"/>
    </source>
</evidence>
<proteinExistence type="predicted"/>